<feature type="compositionally biased region" description="Basic and acidic residues" evidence="1">
    <location>
        <begin position="79"/>
        <end position="108"/>
    </location>
</feature>
<organism evidence="2 3">
    <name type="scientific">Rhipicephalus microplus</name>
    <name type="common">Cattle tick</name>
    <name type="synonym">Boophilus microplus</name>
    <dbReference type="NCBI Taxonomy" id="6941"/>
    <lineage>
        <taxon>Eukaryota</taxon>
        <taxon>Metazoa</taxon>
        <taxon>Ecdysozoa</taxon>
        <taxon>Arthropoda</taxon>
        <taxon>Chelicerata</taxon>
        <taxon>Arachnida</taxon>
        <taxon>Acari</taxon>
        <taxon>Parasitiformes</taxon>
        <taxon>Ixodida</taxon>
        <taxon>Ixodoidea</taxon>
        <taxon>Ixodidae</taxon>
        <taxon>Rhipicephalinae</taxon>
        <taxon>Rhipicephalus</taxon>
        <taxon>Boophilus</taxon>
    </lineage>
</organism>
<sequence>MLAYDHHPLLLEYRVSFGQMKDGTARHQQHLGVAGAPKPRRRCRCGRAAGLYHFLEQAGSCVPQVTAGVKGYRHGHQWREVPSRGRTEADASRSIDLLGDKTRQDKSIPHSMCSKPAILGGASGNENDERKNHGRSSPGADFAYSSTPRLGGALPRLYRTILALTSACFFFLCLSVRFMAFDEVGPARSARSLKEDVKPMDHTPYAHTHRPAVYDARCVGVTELRPCSPLDMIFRAHFSVGPGGLGSCVHLSADASQCLRGANRFRTLKDCEAVCKHGPPVLPTVQTYSNDAATPKETTPTTSRNPRSRQCDVAVSFGPCSATDRRGTIANYVFQRGRCVALRGNCTDAGFHTLRECRSVCSGREDPSNGEDLADSSLV</sequence>
<accession>A0A9J6DYN7</accession>
<feature type="region of interest" description="Disordered" evidence="1">
    <location>
        <begin position="287"/>
        <end position="309"/>
    </location>
</feature>
<evidence type="ECO:0000313" key="2">
    <source>
        <dbReference type="EMBL" id="KAH8027092.1"/>
    </source>
</evidence>
<keyword evidence="3" id="KW-1185">Reference proteome</keyword>
<dbReference type="AlphaFoldDB" id="A0A9J6DYN7"/>
<evidence type="ECO:0000256" key="1">
    <source>
        <dbReference type="SAM" id="MobiDB-lite"/>
    </source>
</evidence>
<feature type="region of interest" description="Disordered" evidence="1">
    <location>
        <begin position="79"/>
        <end position="142"/>
    </location>
</feature>
<reference evidence="2" key="2">
    <citation type="submission" date="2021-09" db="EMBL/GenBank/DDBJ databases">
        <authorList>
            <person name="Jia N."/>
            <person name="Wang J."/>
            <person name="Shi W."/>
            <person name="Du L."/>
            <person name="Sun Y."/>
            <person name="Zhan W."/>
            <person name="Jiang J."/>
            <person name="Wang Q."/>
            <person name="Zhang B."/>
            <person name="Ji P."/>
            <person name="Sakyi L.B."/>
            <person name="Cui X."/>
            <person name="Yuan T."/>
            <person name="Jiang B."/>
            <person name="Yang W."/>
            <person name="Lam T.T.-Y."/>
            <person name="Chang Q."/>
            <person name="Ding S."/>
            <person name="Wang X."/>
            <person name="Zhu J."/>
            <person name="Ruan X."/>
            <person name="Zhao L."/>
            <person name="Wei J."/>
            <person name="Que T."/>
            <person name="Du C."/>
            <person name="Cheng J."/>
            <person name="Dai P."/>
            <person name="Han X."/>
            <person name="Huang E."/>
            <person name="Gao Y."/>
            <person name="Liu J."/>
            <person name="Shao H."/>
            <person name="Ye R."/>
            <person name="Li L."/>
            <person name="Wei W."/>
            <person name="Wang X."/>
            <person name="Wang C."/>
            <person name="Huo Q."/>
            <person name="Li W."/>
            <person name="Guo W."/>
            <person name="Chen H."/>
            <person name="Chen S."/>
            <person name="Zhou L."/>
            <person name="Zhou L."/>
            <person name="Ni X."/>
            <person name="Tian J."/>
            <person name="Zhou Y."/>
            <person name="Sheng Y."/>
            <person name="Liu T."/>
            <person name="Pan Y."/>
            <person name="Xia L."/>
            <person name="Li J."/>
            <person name="Zhao F."/>
            <person name="Cao W."/>
        </authorList>
    </citation>
    <scope>NUCLEOTIDE SEQUENCE</scope>
    <source>
        <strain evidence="2">Rmic-2018</strain>
        <tissue evidence="2">Larvae</tissue>
    </source>
</reference>
<protein>
    <submittedName>
        <fullName evidence="2">Uncharacterized protein</fullName>
    </submittedName>
</protein>
<gene>
    <name evidence="2" type="ORF">HPB51_002037</name>
</gene>
<name>A0A9J6DYN7_RHIMP</name>
<dbReference type="EMBL" id="JABSTU010000006">
    <property type="protein sequence ID" value="KAH8027092.1"/>
    <property type="molecule type" value="Genomic_DNA"/>
</dbReference>
<proteinExistence type="predicted"/>
<dbReference type="Proteomes" id="UP000821866">
    <property type="component" value="Chromosome 4"/>
</dbReference>
<reference evidence="2" key="1">
    <citation type="journal article" date="2020" name="Cell">
        <title>Large-Scale Comparative Analyses of Tick Genomes Elucidate Their Genetic Diversity and Vector Capacities.</title>
        <authorList>
            <consortium name="Tick Genome and Microbiome Consortium (TIGMIC)"/>
            <person name="Jia N."/>
            <person name="Wang J."/>
            <person name="Shi W."/>
            <person name="Du L."/>
            <person name="Sun Y."/>
            <person name="Zhan W."/>
            <person name="Jiang J.F."/>
            <person name="Wang Q."/>
            <person name="Zhang B."/>
            <person name="Ji P."/>
            <person name="Bell-Sakyi L."/>
            <person name="Cui X.M."/>
            <person name="Yuan T.T."/>
            <person name="Jiang B.G."/>
            <person name="Yang W.F."/>
            <person name="Lam T.T."/>
            <person name="Chang Q.C."/>
            <person name="Ding S.J."/>
            <person name="Wang X.J."/>
            <person name="Zhu J.G."/>
            <person name="Ruan X.D."/>
            <person name="Zhao L."/>
            <person name="Wei J.T."/>
            <person name="Ye R.Z."/>
            <person name="Que T.C."/>
            <person name="Du C.H."/>
            <person name="Zhou Y.H."/>
            <person name="Cheng J.X."/>
            <person name="Dai P.F."/>
            <person name="Guo W.B."/>
            <person name="Han X.H."/>
            <person name="Huang E.J."/>
            <person name="Li L.F."/>
            <person name="Wei W."/>
            <person name="Gao Y.C."/>
            <person name="Liu J.Z."/>
            <person name="Shao H.Z."/>
            <person name="Wang X."/>
            <person name="Wang C.C."/>
            <person name="Yang T.C."/>
            <person name="Huo Q.B."/>
            <person name="Li W."/>
            <person name="Chen H.Y."/>
            <person name="Chen S.E."/>
            <person name="Zhou L.G."/>
            <person name="Ni X.B."/>
            <person name="Tian J.H."/>
            <person name="Sheng Y."/>
            <person name="Liu T."/>
            <person name="Pan Y.S."/>
            <person name="Xia L.Y."/>
            <person name="Li J."/>
            <person name="Zhao F."/>
            <person name="Cao W.C."/>
        </authorList>
    </citation>
    <scope>NUCLEOTIDE SEQUENCE</scope>
    <source>
        <strain evidence="2">Rmic-2018</strain>
    </source>
</reference>
<evidence type="ECO:0000313" key="3">
    <source>
        <dbReference type="Proteomes" id="UP000821866"/>
    </source>
</evidence>
<comment type="caution">
    <text evidence="2">The sequence shown here is derived from an EMBL/GenBank/DDBJ whole genome shotgun (WGS) entry which is preliminary data.</text>
</comment>